<reference evidence="1 2" key="1">
    <citation type="submission" date="2016-07" db="EMBL/GenBank/DDBJ databases">
        <title>Comparative genomics of the entomopathogenic fungus Beauveria bassiana.</title>
        <authorList>
            <person name="Valero Jimenez C.A."/>
            <person name="Zwaan B.J."/>
            <person name="Van Kan J.A."/>
            <person name="Takken W."/>
            <person name="Debets A.J."/>
            <person name="Schoustra S.E."/>
            <person name="Koenraadt C.J."/>
        </authorList>
    </citation>
    <scope>NUCLEOTIDE SEQUENCE [LARGE SCALE GENOMIC DNA]</scope>
    <source>
        <strain evidence="1 2">ARSEF 8028</strain>
    </source>
</reference>
<proteinExistence type="predicted"/>
<dbReference type="EMBL" id="JRHA01000001">
    <property type="protein sequence ID" value="PQK08395.1"/>
    <property type="molecule type" value="Genomic_DNA"/>
</dbReference>
<gene>
    <name evidence="1" type="ORF">BB8028_0001g04720</name>
</gene>
<protein>
    <submittedName>
        <fullName evidence="1">Uncharacterized protein</fullName>
    </submittedName>
</protein>
<name>A0A2S7XWV4_BEABA</name>
<organism evidence="1 2">
    <name type="scientific">Beauveria bassiana</name>
    <name type="common">White muscardine disease fungus</name>
    <name type="synonym">Tritirachium shiotae</name>
    <dbReference type="NCBI Taxonomy" id="176275"/>
    <lineage>
        <taxon>Eukaryota</taxon>
        <taxon>Fungi</taxon>
        <taxon>Dikarya</taxon>
        <taxon>Ascomycota</taxon>
        <taxon>Pezizomycotina</taxon>
        <taxon>Sordariomycetes</taxon>
        <taxon>Hypocreomycetidae</taxon>
        <taxon>Hypocreales</taxon>
        <taxon>Cordycipitaceae</taxon>
        <taxon>Beauveria</taxon>
    </lineage>
</organism>
<dbReference type="AlphaFoldDB" id="A0A2S7XWV4"/>
<comment type="caution">
    <text evidence="1">The sequence shown here is derived from an EMBL/GenBank/DDBJ whole genome shotgun (WGS) entry which is preliminary data.</text>
</comment>
<accession>A0A2S7XWV4</accession>
<sequence>MLFSFTRCASLIKPFLCIVPFASISSSPNLFFENNRFATSAPWADGRARSNFQTPFCPPLLLLFGLPSSAGLPPPPPIVCLGCIALQPYQYLHYSSYTVPKLAIPKHHIVTTQHATRNTHHTHTHHTPIQHTPYITLHTSHTSSKHRRSLPINLPPSYSAPNYQTTCSTCLLCSDLVTLLTQYSTLVLGLFLPWLRGTAASSPTPLSRSLVHLFLQLISSSLVRILSFRFFTLLLFSRCLRFFRLRLLFFYPLRSAFRFFQTNALLFAMNSSADPTASYLT</sequence>
<evidence type="ECO:0000313" key="2">
    <source>
        <dbReference type="Proteomes" id="UP000237441"/>
    </source>
</evidence>
<evidence type="ECO:0000313" key="1">
    <source>
        <dbReference type="EMBL" id="PQK08395.1"/>
    </source>
</evidence>
<dbReference type="Proteomes" id="UP000237441">
    <property type="component" value="Unassembled WGS sequence"/>
</dbReference>